<gene>
    <name evidence="1" type="ORF">BWQ96_10201</name>
</gene>
<organism evidence="1 2">
    <name type="scientific">Gracilariopsis chorda</name>
    <dbReference type="NCBI Taxonomy" id="448386"/>
    <lineage>
        <taxon>Eukaryota</taxon>
        <taxon>Rhodophyta</taxon>
        <taxon>Florideophyceae</taxon>
        <taxon>Rhodymeniophycidae</taxon>
        <taxon>Gracilariales</taxon>
        <taxon>Gracilariaceae</taxon>
        <taxon>Gracilariopsis</taxon>
    </lineage>
</organism>
<keyword evidence="2" id="KW-1185">Reference proteome</keyword>
<proteinExistence type="predicted"/>
<dbReference type="SUPFAM" id="SSF57959">
    <property type="entry name" value="Leucine zipper domain"/>
    <property type="match status" value="1"/>
</dbReference>
<dbReference type="CDD" id="cd14686">
    <property type="entry name" value="bZIP"/>
    <property type="match status" value="1"/>
</dbReference>
<evidence type="ECO:0000313" key="2">
    <source>
        <dbReference type="Proteomes" id="UP000247409"/>
    </source>
</evidence>
<reference evidence="1 2" key="1">
    <citation type="journal article" date="2018" name="Mol. Biol. Evol.">
        <title>Analysis of the draft genome of the red seaweed Gracilariopsis chorda provides insights into genome size evolution in Rhodophyta.</title>
        <authorList>
            <person name="Lee J."/>
            <person name="Yang E.C."/>
            <person name="Graf L."/>
            <person name="Yang J.H."/>
            <person name="Qiu H."/>
            <person name="Zel Zion U."/>
            <person name="Chan C.X."/>
            <person name="Stephens T.G."/>
            <person name="Weber A.P.M."/>
            <person name="Boo G.H."/>
            <person name="Boo S.M."/>
            <person name="Kim K.M."/>
            <person name="Shin Y."/>
            <person name="Jung M."/>
            <person name="Lee S.J."/>
            <person name="Yim H.S."/>
            <person name="Lee J.H."/>
            <person name="Bhattacharya D."/>
            <person name="Yoon H.S."/>
        </authorList>
    </citation>
    <scope>NUCLEOTIDE SEQUENCE [LARGE SCALE GENOMIC DNA]</scope>
    <source>
        <strain evidence="1 2">SKKU-2015</strain>
        <tissue evidence="1">Whole body</tissue>
    </source>
</reference>
<dbReference type="EMBL" id="NBIV01000359">
    <property type="protein sequence ID" value="PXF40103.1"/>
    <property type="molecule type" value="Genomic_DNA"/>
</dbReference>
<evidence type="ECO:0008006" key="3">
    <source>
        <dbReference type="Google" id="ProtNLM"/>
    </source>
</evidence>
<dbReference type="AlphaFoldDB" id="A0A2V3IDE8"/>
<name>A0A2V3IDE8_9FLOR</name>
<comment type="caution">
    <text evidence="1">The sequence shown here is derived from an EMBL/GenBank/DDBJ whole genome shotgun (WGS) entry which is preliminary data.</text>
</comment>
<dbReference type="Gene3D" id="1.20.5.170">
    <property type="match status" value="1"/>
</dbReference>
<accession>A0A2V3IDE8</accession>
<protein>
    <recommendedName>
        <fullName evidence="3">BZIP domain-containing protein</fullName>
    </recommendedName>
</protein>
<sequence>MSTAQLLLPTAEDVQALAALALNPEVTPCEALLSLQGVLDFISDSDIFKFLFTEDPVHIPHIAMPDLSSKSIAGNFTKTRVEPGNTTVDSLSCHASGSYILVPAFTVNHTTYGFGIHMFVDTSANRTPTSPPSPLFHTAESRFVKNESSGILLKVLDSDQSGFITVEYSCMSSYTRILRSAATFYRNKFRSVLRSGRLDMPRVLSCISEFQTANQYRRCPICTRGHRSCHCTLRATEPRHPFDTIAFLKNMSMRFGKFEGVGGVTSYVNGKDRRKALLGCRYIVDGKLNLSKVEQMRSLVIEKHLNKANPLNFFVSPDMSDQLPTSSTFAPTDTRAPSDILSELLLKEDEKKVSMALENHDHALYLWDGNQTCSDHSSPPTLTQQSFFPMANDLSLLIPSTQPYTSTAMQHSQLQTSSTGFDQVDSLVSTPNNNDTDGINTTTSNPDELLRLQKLEKRKARNRASAMRSHLKKKAFIDSLKQELHRNHDSILHLRSREMMLRKENLRLRKLLSGE</sequence>
<dbReference type="Proteomes" id="UP000247409">
    <property type="component" value="Unassembled WGS sequence"/>
</dbReference>
<dbReference type="OrthoDB" id="10398326at2759"/>
<dbReference type="GO" id="GO:0003700">
    <property type="term" value="F:DNA-binding transcription factor activity"/>
    <property type="evidence" value="ECO:0007669"/>
    <property type="project" value="InterPro"/>
</dbReference>
<evidence type="ECO:0000313" key="1">
    <source>
        <dbReference type="EMBL" id="PXF40103.1"/>
    </source>
</evidence>
<dbReference type="InterPro" id="IPR046347">
    <property type="entry name" value="bZIP_sf"/>
</dbReference>